<evidence type="ECO:0000256" key="2">
    <source>
        <dbReference type="PIRSR" id="PIRSR602401-1"/>
    </source>
</evidence>
<organism evidence="5 6">
    <name type="scientific">Ficus carica</name>
    <name type="common">Common fig</name>
    <dbReference type="NCBI Taxonomy" id="3494"/>
    <lineage>
        <taxon>Eukaryota</taxon>
        <taxon>Viridiplantae</taxon>
        <taxon>Streptophyta</taxon>
        <taxon>Embryophyta</taxon>
        <taxon>Tracheophyta</taxon>
        <taxon>Spermatophyta</taxon>
        <taxon>Magnoliopsida</taxon>
        <taxon>eudicotyledons</taxon>
        <taxon>Gunneridae</taxon>
        <taxon>Pentapetalae</taxon>
        <taxon>rosids</taxon>
        <taxon>fabids</taxon>
        <taxon>Rosales</taxon>
        <taxon>Moraceae</taxon>
        <taxon>Ficeae</taxon>
        <taxon>Ficus</taxon>
    </lineage>
</organism>
<keyword evidence="4" id="KW-0812">Transmembrane</keyword>
<dbReference type="Pfam" id="PF00067">
    <property type="entry name" value="p450"/>
    <property type="match status" value="1"/>
</dbReference>
<dbReference type="GO" id="GO:0020037">
    <property type="term" value="F:heme binding"/>
    <property type="evidence" value="ECO:0007669"/>
    <property type="project" value="InterPro"/>
</dbReference>
<dbReference type="AlphaFoldDB" id="A0AA87ZEB4"/>
<dbReference type="PRINTS" id="PR00385">
    <property type="entry name" value="P450"/>
</dbReference>
<dbReference type="CDD" id="cd11073">
    <property type="entry name" value="CYP76-like"/>
    <property type="match status" value="1"/>
</dbReference>
<name>A0AA87ZEB4_FICCA</name>
<evidence type="ECO:0000256" key="3">
    <source>
        <dbReference type="RuleBase" id="RU000461"/>
    </source>
</evidence>
<dbReference type="GO" id="GO:0016705">
    <property type="term" value="F:oxidoreductase activity, acting on paired donors, with incorporation or reduction of molecular oxygen"/>
    <property type="evidence" value="ECO:0007669"/>
    <property type="project" value="InterPro"/>
</dbReference>
<comment type="cofactor">
    <cofactor evidence="2">
        <name>heme</name>
        <dbReference type="ChEBI" id="CHEBI:30413"/>
    </cofactor>
</comment>
<protein>
    <submittedName>
        <fullName evidence="5">Uncharacterized protein</fullName>
    </submittedName>
</protein>
<dbReference type="SUPFAM" id="SSF48264">
    <property type="entry name" value="Cytochrome P450"/>
    <property type="match status" value="1"/>
</dbReference>
<dbReference type="EMBL" id="BTGU01000003">
    <property type="protein sequence ID" value="GMN32312.1"/>
    <property type="molecule type" value="Genomic_DNA"/>
</dbReference>
<keyword evidence="3" id="KW-0560">Oxidoreductase</keyword>
<dbReference type="PANTHER" id="PTHR47950:SF6">
    <property type="entry name" value="CYTOCHROME P450"/>
    <property type="match status" value="1"/>
</dbReference>
<keyword evidence="2 3" id="KW-0349">Heme</keyword>
<dbReference type="InterPro" id="IPR017972">
    <property type="entry name" value="Cyt_P450_CS"/>
</dbReference>
<dbReference type="GO" id="GO:0005506">
    <property type="term" value="F:iron ion binding"/>
    <property type="evidence" value="ECO:0007669"/>
    <property type="project" value="InterPro"/>
</dbReference>
<accession>A0AA87ZEB4</accession>
<dbReference type="InterPro" id="IPR001128">
    <property type="entry name" value="Cyt_P450"/>
</dbReference>
<evidence type="ECO:0000313" key="5">
    <source>
        <dbReference type="EMBL" id="GMN32312.1"/>
    </source>
</evidence>
<feature type="binding site" description="axial binding residue" evidence="2">
    <location>
        <position position="458"/>
    </location>
    <ligand>
        <name>heme</name>
        <dbReference type="ChEBI" id="CHEBI:30413"/>
    </ligand>
    <ligandPart>
        <name>Fe</name>
        <dbReference type="ChEBI" id="CHEBI:18248"/>
    </ligandPart>
</feature>
<dbReference type="GO" id="GO:0004497">
    <property type="term" value="F:monooxygenase activity"/>
    <property type="evidence" value="ECO:0007669"/>
    <property type="project" value="UniProtKB-KW"/>
</dbReference>
<evidence type="ECO:0000256" key="4">
    <source>
        <dbReference type="SAM" id="Phobius"/>
    </source>
</evidence>
<comment type="similarity">
    <text evidence="1 3">Belongs to the cytochrome P450 family.</text>
</comment>
<evidence type="ECO:0000256" key="1">
    <source>
        <dbReference type="ARBA" id="ARBA00010617"/>
    </source>
</evidence>
<feature type="transmembrane region" description="Helical" evidence="4">
    <location>
        <begin position="18"/>
        <end position="35"/>
    </location>
</feature>
<dbReference type="FunFam" id="1.10.630.10:FF:000207">
    <property type="entry name" value="Putative cytochrome P450 superfamily protein"/>
    <property type="match status" value="1"/>
</dbReference>
<dbReference type="PRINTS" id="PR00463">
    <property type="entry name" value="EP450I"/>
</dbReference>
<dbReference type="PROSITE" id="PS00086">
    <property type="entry name" value="CYTOCHROME_P450"/>
    <property type="match status" value="1"/>
</dbReference>
<gene>
    <name evidence="5" type="ORF">TIFTF001_003602</name>
</gene>
<keyword evidence="4" id="KW-0472">Membrane</keyword>
<sequence>MKKINMSPTALFTQETSLLFPTLLLVFFPLIFLVTKRLKSSFSKSPPLPPGPSPWPILGNIPHLKNEPLYVTLARFAKNYGSDLISLKLGSQLLVVGSSPAAAMEILKTHDRNLSARYVPHIIPAKNPEYNNFSLGWTFECNDSWKNMRSLCRAELFSVKALQSQASIREKKVVEMLEFISKMEGKVVKIRDIIFASIFNMMGKILVSKDFLNLELEYRSVDGQGISSFLRELFGLGAIPNISDMYPVLGPLDLQKLRKKSMDMFRKSCELWDDIVKERKEMRKSKDASRPQLDFLDALLENGCPDFQINTLLLELFSAGTDSSSTTIEWLMAELIRNPKCMRMLQEEFVREIGSQEMVMESDLPKLKYLECCVKESLRLHPPAPLPIPHRAAETCQVMNYTIPKDSEVLVNVWAIGRDPNHWEDPLEFTPERFLNSSLDFKGTNFEYLPFGAGRRICPGQPLASKQVPLIVASLVQSFDWSLPNGEDPKNLDMAEKYDINMLKKEPLLVVPKARK</sequence>
<reference evidence="5" key="1">
    <citation type="submission" date="2023-07" db="EMBL/GenBank/DDBJ databases">
        <title>draft genome sequence of fig (Ficus carica).</title>
        <authorList>
            <person name="Takahashi T."/>
            <person name="Nishimura K."/>
        </authorList>
    </citation>
    <scope>NUCLEOTIDE SEQUENCE</scope>
</reference>
<dbReference type="InterPro" id="IPR036396">
    <property type="entry name" value="Cyt_P450_sf"/>
</dbReference>
<keyword evidence="4" id="KW-1133">Transmembrane helix</keyword>
<comment type="caution">
    <text evidence="5">The sequence shown here is derived from an EMBL/GenBank/DDBJ whole genome shotgun (WGS) entry which is preliminary data.</text>
</comment>
<keyword evidence="2 3" id="KW-0479">Metal-binding</keyword>
<dbReference type="PANTHER" id="PTHR47950">
    <property type="entry name" value="CYTOCHROME P450, FAMILY 76, SUBFAMILY C, POLYPEPTIDE 5-RELATED"/>
    <property type="match status" value="1"/>
</dbReference>
<dbReference type="Gene3D" id="1.10.630.10">
    <property type="entry name" value="Cytochrome P450"/>
    <property type="match status" value="1"/>
</dbReference>
<proteinExistence type="inferred from homology"/>
<keyword evidence="3" id="KW-0503">Monooxygenase</keyword>
<evidence type="ECO:0000313" key="6">
    <source>
        <dbReference type="Proteomes" id="UP001187192"/>
    </source>
</evidence>
<dbReference type="InterPro" id="IPR002401">
    <property type="entry name" value="Cyt_P450_E_grp-I"/>
</dbReference>
<dbReference type="Proteomes" id="UP001187192">
    <property type="component" value="Unassembled WGS sequence"/>
</dbReference>
<keyword evidence="2 3" id="KW-0408">Iron</keyword>
<keyword evidence="6" id="KW-1185">Reference proteome</keyword>